<feature type="transmembrane region" description="Helical" evidence="2">
    <location>
        <begin position="43"/>
        <end position="61"/>
    </location>
</feature>
<evidence type="ECO:0000313" key="3">
    <source>
        <dbReference type="EMBL" id="AET64998.1"/>
    </source>
</evidence>
<dbReference type="AlphaFoldDB" id="G7WPW7"/>
<name>G7WPW7_METH6</name>
<dbReference type="KEGG" id="mhi:Mhar_1638"/>
<keyword evidence="2" id="KW-0472">Membrane</keyword>
<organism evidence="3 4">
    <name type="scientific">Methanothrix harundinacea (strain 6Ac)</name>
    <name type="common">Methanosaeta harundinacea</name>
    <dbReference type="NCBI Taxonomy" id="1110509"/>
    <lineage>
        <taxon>Archaea</taxon>
        <taxon>Methanobacteriati</taxon>
        <taxon>Methanobacteriota</taxon>
        <taxon>Stenosarchaea group</taxon>
        <taxon>Methanomicrobia</taxon>
        <taxon>Methanotrichales</taxon>
        <taxon>Methanotrichaceae</taxon>
        <taxon>Methanothrix</taxon>
    </lineage>
</organism>
<keyword evidence="2" id="KW-1133">Transmembrane helix</keyword>
<feature type="region of interest" description="Disordered" evidence="1">
    <location>
        <begin position="1"/>
        <end position="23"/>
    </location>
</feature>
<reference evidence="3 4" key="1">
    <citation type="journal article" date="2012" name="PLoS ONE">
        <title>The genome characteristics and predicted function of methyl-group oxidation pathway in the obligate aceticlastic methanogens, Methanosaeta spp.</title>
        <authorList>
            <person name="Zhu J."/>
            <person name="Zheng H."/>
            <person name="Ai G."/>
            <person name="Zhang G."/>
            <person name="Liu D."/>
            <person name="Liu X."/>
            <person name="Dong X."/>
        </authorList>
    </citation>
    <scope>NUCLEOTIDE SEQUENCE [LARGE SCALE GENOMIC DNA]</scope>
    <source>
        <strain evidence="3 4">6Ac</strain>
    </source>
</reference>
<dbReference type="STRING" id="1110509.Mhar_1638"/>
<dbReference type="Proteomes" id="UP000005877">
    <property type="component" value="Chromosome"/>
</dbReference>
<evidence type="ECO:0000256" key="2">
    <source>
        <dbReference type="SAM" id="Phobius"/>
    </source>
</evidence>
<dbReference type="GeneID" id="12510807"/>
<dbReference type="PATRIC" id="fig|1110509.7.peg.1820"/>
<dbReference type="HOGENOM" id="CLU_2103501_0_0_2"/>
<dbReference type="InterPro" id="IPR047961">
    <property type="entry name" value="Transp_suffix-like"/>
</dbReference>
<dbReference type="NCBIfam" id="NF033684">
    <property type="entry name" value="suffix_2_RND"/>
    <property type="match status" value="1"/>
</dbReference>
<evidence type="ECO:0000256" key="1">
    <source>
        <dbReference type="SAM" id="MobiDB-lite"/>
    </source>
</evidence>
<accession>G7WPW7</accession>
<sequence length="115" mass="12032">MTTAWSGPPPAEDGPCGPSAAPSPPEGGLIGFLRGGGGWRRSLGFGLVLLSFILYGCLLLVPSAPLSTSGKVALSSLLVISGEASFWVGGFILGREVVARWRGRLDPRRWIRGRG</sequence>
<gene>
    <name evidence="3" type="ordered locus">Mhar_1638</name>
</gene>
<evidence type="ECO:0000313" key="4">
    <source>
        <dbReference type="Proteomes" id="UP000005877"/>
    </source>
</evidence>
<dbReference type="RefSeq" id="WP_014587180.1">
    <property type="nucleotide sequence ID" value="NC_017527.1"/>
</dbReference>
<feature type="transmembrane region" description="Helical" evidence="2">
    <location>
        <begin position="73"/>
        <end position="94"/>
    </location>
</feature>
<keyword evidence="2" id="KW-0812">Transmembrane</keyword>
<dbReference type="EMBL" id="CP003117">
    <property type="protein sequence ID" value="AET64998.1"/>
    <property type="molecule type" value="Genomic_DNA"/>
</dbReference>
<protein>
    <recommendedName>
        <fullName evidence="5">Transporter suffix domain-containing protein</fullName>
    </recommendedName>
</protein>
<proteinExistence type="predicted"/>
<evidence type="ECO:0008006" key="5">
    <source>
        <dbReference type="Google" id="ProtNLM"/>
    </source>
</evidence>
<keyword evidence="4" id="KW-1185">Reference proteome</keyword>